<feature type="transmembrane region" description="Helical" evidence="6">
    <location>
        <begin position="122"/>
        <end position="142"/>
    </location>
</feature>
<dbReference type="GO" id="GO:0016020">
    <property type="term" value="C:membrane"/>
    <property type="evidence" value="ECO:0007669"/>
    <property type="project" value="UniProtKB-SubCell"/>
</dbReference>
<reference evidence="7 8" key="1">
    <citation type="submission" date="2019-03" db="EMBL/GenBank/DDBJ databases">
        <title>Single cell metagenomics reveals metabolic interactions within the superorganism composed of flagellate Streblomastix strix and complex community of Bacteroidetes bacteria on its surface.</title>
        <authorList>
            <person name="Treitli S.C."/>
            <person name="Kolisko M."/>
            <person name="Husnik F."/>
            <person name="Keeling P."/>
            <person name="Hampl V."/>
        </authorList>
    </citation>
    <scope>NUCLEOTIDE SEQUENCE [LARGE SCALE GENOMIC DNA]</scope>
    <source>
        <strain evidence="7">ST1C</strain>
    </source>
</reference>
<keyword evidence="3 6" id="KW-0812">Transmembrane</keyword>
<comment type="caution">
    <text evidence="7">The sequence shown here is derived from an EMBL/GenBank/DDBJ whole genome shotgun (WGS) entry which is preliminary data.</text>
</comment>
<evidence type="ECO:0000256" key="3">
    <source>
        <dbReference type="ARBA" id="ARBA00022692"/>
    </source>
</evidence>
<accession>A0A5J4X3G2</accession>
<gene>
    <name evidence="7" type="ORF">EZS28_002947</name>
</gene>
<organism evidence="7 8">
    <name type="scientific">Streblomastix strix</name>
    <dbReference type="NCBI Taxonomy" id="222440"/>
    <lineage>
        <taxon>Eukaryota</taxon>
        <taxon>Metamonada</taxon>
        <taxon>Preaxostyla</taxon>
        <taxon>Oxymonadida</taxon>
        <taxon>Streblomastigidae</taxon>
        <taxon>Streblomastix</taxon>
    </lineage>
</organism>
<proteinExistence type="inferred from homology"/>
<protein>
    <submittedName>
        <fullName evidence="7">Uncharacterized protein</fullName>
    </submittedName>
</protein>
<evidence type="ECO:0000256" key="2">
    <source>
        <dbReference type="ARBA" id="ARBA00007375"/>
    </source>
</evidence>
<comment type="subcellular location">
    <subcellularLocation>
        <location evidence="1">Membrane</location>
        <topology evidence="1">Multi-pass membrane protein</topology>
    </subcellularLocation>
</comment>
<feature type="transmembrane region" description="Helical" evidence="6">
    <location>
        <begin position="6"/>
        <end position="26"/>
    </location>
</feature>
<dbReference type="PANTHER" id="PTHR31885">
    <property type="entry name" value="GH04784P"/>
    <property type="match status" value="1"/>
</dbReference>
<dbReference type="PANTHER" id="PTHR31885:SF6">
    <property type="entry name" value="GH04784P"/>
    <property type="match status" value="1"/>
</dbReference>
<evidence type="ECO:0000256" key="5">
    <source>
        <dbReference type="ARBA" id="ARBA00023136"/>
    </source>
</evidence>
<evidence type="ECO:0000256" key="4">
    <source>
        <dbReference type="ARBA" id="ARBA00022989"/>
    </source>
</evidence>
<evidence type="ECO:0000313" key="7">
    <source>
        <dbReference type="EMBL" id="KAA6401523.1"/>
    </source>
</evidence>
<keyword evidence="4 6" id="KW-1133">Transmembrane helix</keyword>
<feature type="transmembrane region" description="Helical" evidence="6">
    <location>
        <begin position="62"/>
        <end position="81"/>
    </location>
</feature>
<feature type="transmembrane region" description="Helical" evidence="6">
    <location>
        <begin position="38"/>
        <end position="56"/>
    </location>
</feature>
<sequence length="244" mass="27933">MKNAVSRVATPIILLIPLIHTVWRRVLRVQRSASKHLLCFYTLGILLNAIGDIFLIQDIWESSYTIGTIFFIGGYISYATGFYPKGEGYQTGLFIQTFLMMLTCSICVFLIVYRAVIDSLEDIISCAAYLLVQCIIVPSYVAQPNNNRIRCQNCQKMGIYGSLLVCLSDYMLIIDAGYKKYEAKQGRDGTIPAFPLRNYVVMLTYYSAQFMIAWSTRQWSCAEKNNLSQIEDKKYEQITQDFEE</sequence>
<dbReference type="AlphaFoldDB" id="A0A5J4X3G2"/>
<evidence type="ECO:0000256" key="6">
    <source>
        <dbReference type="SAM" id="Phobius"/>
    </source>
</evidence>
<dbReference type="InterPro" id="IPR012506">
    <property type="entry name" value="TMEM86B-like"/>
</dbReference>
<evidence type="ECO:0000256" key="1">
    <source>
        <dbReference type="ARBA" id="ARBA00004141"/>
    </source>
</evidence>
<dbReference type="Proteomes" id="UP000324800">
    <property type="component" value="Unassembled WGS sequence"/>
</dbReference>
<keyword evidence="5 6" id="KW-0472">Membrane</keyword>
<dbReference type="GO" id="GO:0016787">
    <property type="term" value="F:hydrolase activity"/>
    <property type="evidence" value="ECO:0007669"/>
    <property type="project" value="TreeGrafter"/>
</dbReference>
<comment type="similarity">
    <text evidence="2">Belongs to the TMEM86 family.</text>
</comment>
<evidence type="ECO:0000313" key="8">
    <source>
        <dbReference type="Proteomes" id="UP000324800"/>
    </source>
</evidence>
<name>A0A5J4X3G2_9EUKA</name>
<feature type="transmembrane region" description="Helical" evidence="6">
    <location>
        <begin position="93"/>
        <end position="116"/>
    </location>
</feature>
<dbReference type="Pfam" id="PF07947">
    <property type="entry name" value="YhhN"/>
    <property type="match status" value="1"/>
</dbReference>
<dbReference type="EMBL" id="SNRW01000376">
    <property type="protein sequence ID" value="KAA6401523.1"/>
    <property type="molecule type" value="Genomic_DNA"/>
</dbReference>